<dbReference type="GeneID" id="19018107"/>
<dbReference type="Pfam" id="PF00702">
    <property type="entry name" value="Hydrolase"/>
    <property type="match status" value="1"/>
</dbReference>
<dbReference type="InterPro" id="IPR006439">
    <property type="entry name" value="HAD-SF_hydro_IA"/>
</dbReference>
<gene>
    <name evidence="1" type="ORF">Bathy01g03720</name>
</gene>
<dbReference type="PANTHER" id="PTHR47438">
    <property type="entry name" value="PHOSPHATE METABOLISM PROTEIN 8-RELATED"/>
    <property type="match status" value="1"/>
</dbReference>
<dbReference type="STRING" id="41875.K8E9Z0"/>
<dbReference type="OrthoDB" id="1065058at2759"/>
<evidence type="ECO:0000313" key="2">
    <source>
        <dbReference type="Proteomes" id="UP000198341"/>
    </source>
</evidence>
<keyword evidence="2" id="KW-1185">Reference proteome</keyword>
<dbReference type="InterPro" id="IPR023214">
    <property type="entry name" value="HAD_sf"/>
</dbReference>
<sequence>MSVQRTTTKTPIATPLKTNIKNTKNESFRTILKRRTRSARIGSSSAINKSVKVEMTTSGGGDAPSQNATIFWDLDDCLYKNDWTVANLLTERIEEFTVGKLGLKPGYAYDLYKKYGTCLKGMMVEKILDEKSVDEYLLWAHDVPLEKHIGRDEKLRDVLLKVKAEGFPMYIFTASARHHAEKCLELLGISDMFIDIIDVRAVEWATKHDEEAYERAMAIAGVKERERCVFIDDSTSNIKIAKKMGWHTILCGTKGRDCGSVLVCAEANHIIETAHEFSAEKHVPPFALAAEQPSK</sequence>
<dbReference type="SFLD" id="SFLDG01129">
    <property type="entry name" value="C1.5:_HAD__Beta-PGM__Phosphata"/>
    <property type="match status" value="1"/>
</dbReference>
<dbReference type="Proteomes" id="UP000198341">
    <property type="component" value="Chromosome 1"/>
</dbReference>
<proteinExistence type="predicted"/>
<dbReference type="AlphaFoldDB" id="K8E9Z0"/>
<dbReference type="SFLD" id="SFLDG01132">
    <property type="entry name" value="C1.5.3:_5'-Nucleotidase_Like"/>
    <property type="match status" value="1"/>
</dbReference>
<dbReference type="RefSeq" id="XP_007515590.1">
    <property type="nucleotide sequence ID" value="XM_007515528.1"/>
</dbReference>
<dbReference type="InterPro" id="IPR052791">
    <property type="entry name" value="SSM1_domain"/>
</dbReference>
<evidence type="ECO:0000313" key="1">
    <source>
        <dbReference type="EMBL" id="CCO14469.1"/>
    </source>
</evidence>
<dbReference type="PANTHER" id="PTHR47438:SF1">
    <property type="entry name" value="PHOSPHATE METABOLISM PROTEIN 8-RELATED"/>
    <property type="match status" value="1"/>
</dbReference>
<dbReference type="GO" id="GO:0009166">
    <property type="term" value="P:nucleotide catabolic process"/>
    <property type="evidence" value="ECO:0007669"/>
    <property type="project" value="TreeGrafter"/>
</dbReference>
<organism evidence="1 2">
    <name type="scientific">Bathycoccus prasinos</name>
    <dbReference type="NCBI Taxonomy" id="41875"/>
    <lineage>
        <taxon>Eukaryota</taxon>
        <taxon>Viridiplantae</taxon>
        <taxon>Chlorophyta</taxon>
        <taxon>Mamiellophyceae</taxon>
        <taxon>Mamiellales</taxon>
        <taxon>Bathycoccaceae</taxon>
        <taxon>Bathycoccus</taxon>
    </lineage>
</organism>
<name>K8E9Z0_9CHLO</name>
<dbReference type="eggNOG" id="KOG3109">
    <property type="taxonomic scope" value="Eukaryota"/>
</dbReference>
<dbReference type="KEGG" id="bpg:Bathy01g03720"/>
<dbReference type="SUPFAM" id="SSF56784">
    <property type="entry name" value="HAD-like"/>
    <property type="match status" value="1"/>
</dbReference>
<protein>
    <submittedName>
        <fullName evidence="1">Pyrimidine 5'-nucleotidase</fullName>
    </submittedName>
</protein>
<reference evidence="1 2" key="1">
    <citation type="submission" date="2011-10" db="EMBL/GenBank/DDBJ databases">
        <authorList>
            <person name="Genoscope - CEA"/>
        </authorList>
    </citation>
    <scope>NUCLEOTIDE SEQUENCE [LARGE SCALE GENOMIC DNA]</scope>
    <source>
        <strain evidence="1 2">RCC 1105</strain>
    </source>
</reference>
<dbReference type="NCBIfam" id="TIGR01509">
    <property type="entry name" value="HAD-SF-IA-v3"/>
    <property type="match status" value="1"/>
</dbReference>
<dbReference type="SFLD" id="SFLDS00003">
    <property type="entry name" value="Haloacid_Dehalogenase"/>
    <property type="match status" value="1"/>
</dbReference>
<dbReference type="InterPro" id="IPR010237">
    <property type="entry name" value="Pyr-5-nucltdase"/>
</dbReference>
<dbReference type="Gene3D" id="1.10.150.450">
    <property type="match status" value="1"/>
</dbReference>
<dbReference type="EMBL" id="FO082278">
    <property type="protein sequence ID" value="CCO14469.1"/>
    <property type="molecule type" value="Genomic_DNA"/>
</dbReference>
<accession>K8E9Z0</accession>
<dbReference type="GO" id="GO:0008252">
    <property type="term" value="F:nucleotidase activity"/>
    <property type="evidence" value="ECO:0007669"/>
    <property type="project" value="TreeGrafter"/>
</dbReference>
<dbReference type="GO" id="GO:0006206">
    <property type="term" value="P:pyrimidine nucleobase metabolic process"/>
    <property type="evidence" value="ECO:0007669"/>
    <property type="project" value="TreeGrafter"/>
</dbReference>
<dbReference type="Gene3D" id="3.40.50.1000">
    <property type="entry name" value="HAD superfamily/HAD-like"/>
    <property type="match status" value="1"/>
</dbReference>
<dbReference type="InterPro" id="IPR036412">
    <property type="entry name" value="HAD-like_sf"/>
</dbReference>